<protein>
    <submittedName>
        <fullName evidence="1">Uncharacterized protein</fullName>
    </submittedName>
</protein>
<dbReference type="GeneID" id="16881368"/>
<dbReference type="EMBL" id="KC821633">
    <property type="protein sequence ID" value="AGO49671.1"/>
    <property type="molecule type" value="Genomic_DNA"/>
</dbReference>
<dbReference type="Proteomes" id="UP000014736">
    <property type="component" value="Segment"/>
</dbReference>
<name>S0A2N7_9CAUD</name>
<reference evidence="1 2" key="1">
    <citation type="journal article" date="2013" name="Proc. Natl. Acad. Sci. U.S.A.">
        <title>Twelve previously unknown phage genera are ubiquitous in global oceans.</title>
        <authorList>
            <person name="Holmfeldt K."/>
            <person name="Solonenko N."/>
            <person name="Shah M."/>
            <person name="Corrier K."/>
            <person name="Riemann L."/>
            <person name="Verberkmoes N.C."/>
            <person name="Sullivan M.B."/>
        </authorList>
    </citation>
    <scope>NUCLEOTIDE SEQUENCE [LARGE SCALE GENOMIC DNA]</scope>
    <source>
        <strain evidence="1">Phi13:2</strain>
    </source>
</reference>
<reference evidence="2" key="2">
    <citation type="submission" date="2013-03" db="EMBL/GenBank/DDBJ databases">
        <title>The Cellulophaga phages: a novel, diverse, and globally ubiquitous model system.</title>
        <authorList>
            <person name="Holmfeldt K."/>
            <person name="Solonenko N."/>
            <person name="Shah M."/>
            <person name="Corrier K."/>
            <person name="Riemann L."/>
            <person name="VerBerkmoes N.C."/>
            <person name="Sullivan M.B."/>
        </authorList>
    </citation>
    <scope>NUCLEOTIDE SEQUENCE [LARGE SCALE GENOMIC DNA]</scope>
</reference>
<accession>S0A2N7</accession>
<evidence type="ECO:0000313" key="1">
    <source>
        <dbReference type="EMBL" id="AGO49671.1"/>
    </source>
</evidence>
<dbReference type="OrthoDB" id="21087at10239"/>
<proteinExistence type="predicted"/>
<keyword evidence="2" id="KW-1185">Reference proteome</keyword>
<dbReference type="KEGG" id="vg:16881368"/>
<dbReference type="RefSeq" id="YP_008242086.1">
    <property type="nucleotide sequence ID" value="NC_021803.1"/>
</dbReference>
<evidence type="ECO:0000313" key="2">
    <source>
        <dbReference type="Proteomes" id="UP000014736"/>
    </source>
</evidence>
<gene>
    <name evidence="1" type="ORF">Phi13:2_gp061</name>
</gene>
<sequence>MKANELRKGVYVRDRGGKELLIDFIDMPNNKVGMNMLVMGVPVHPLTEFIDYLQPIPLTKEWLERFEVLNPEYPYSFEVAIIGGEYRIIWNGIMKEVRYVNQLQNLYFALIGEELTIKN</sequence>
<organism evidence="1 2">
    <name type="scientific">Cellulophaga phage phi13:2</name>
    <dbReference type="NCBI Taxonomy" id="1328030"/>
    <lineage>
        <taxon>Viruses</taxon>
        <taxon>Duplodnaviria</taxon>
        <taxon>Heunggongvirae</taxon>
        <taxon>Uroviricota</taxon>
        <taxon>Caudoviricetes</taxon>
        <taxon>Pachyviridae</taxon>
        <taxon>Baltivirus</taxon>
        <taxon>Baltivirus phi13duo</taxon>
    </lineage>
</organism>